<name>F1T7S1_9FIRM</name>
<dbReference type="SUPFAM" id="SSF46785">
    <property type="entry name" value="Winged helix' DNA-binding domain"/>
    <property type="match status" value="1"/>
</dbReference>
<keyword evidence="3" id="KW-0804">Transcription</keyword>
<dbReference type="InterPro" id="IPR036388">
    <property type="entry name" value="WH-like_DNA-bd_sf"/>
</dbReference>
<dbReference type="eggNOG" id="COG1846">
    <property type="taxonomic scope" value="Bacteria"/>
</dbReference>
<reference evidence="5" key="1">
    <citation type="submission" date="2009-07" db="EMBL/GenBank/DDBJ databases">
        <authorList>
            <consortium name="US DOE Joint Genome Institute (JGI-PGF)"/>
            <person name="Lucas S."/>
            <person name="Copeland A."/>
            <person name="Lapidus A."/>
            <person name="Glavina del Rio T."/>
            <person name="Tice H."/>
            <person name="Bruce D."/>
            <person name="Goodwin L."/>
            <person name="Pitluck S."/>
            <person name="Larimer F."/>
            <person name="Land M.L."/>
            <person name="Mouttaki H."/>
            <person name="He Z."/>
            <person name="Zhou J."/>
            <person name="Hemme C.L."/>
        </authorList>
    </citation>
    <scope>NUCLEOTIDE SEQUENCE [LARGE SCALE GENOMIC DNA]</scope>
    <source>
        <strain evidence="5">DSM 2782</strain>
    </source>
</reference>
<accession>F1T7S1</accession>
<evidence type="ECO:0000313" key="6">
    <source>
        <dbReference type="Proteomes" id="UP000003860"/>
    </source>
</evidence>
<protein>
    <submittedName>
        <fullName evidence="5">Transcriptional regulator, MarR family</fullName>
    </submittedName>
</protein>
<dbReference type="RefSeq" id="WP_004616285.1">
    <property type="nucleotide sequence ID" value="NZ_ACXX02000001.1"/>
</dbReference>
<keyword evidence="1" id="KW-0805">Transcription regulation</keyword>
<dbReference type="STRING" id="588581.Cpap_3955"/>
<gene>
    <name evidence="5" type="ORF">Cpap_3955</name>
</gene>
<keyword evidence="2" id="KW-0238">DNA-binding</keyword>
<dbReference type="SMART" id="SM00347">
    <property type="entry name" value="HTH_MARR"/>
    <property type="match status" value="1"/>
</dbReference>
<keyword evidence="6" id="KW-1185">Reference proteome</keyword>
<evidence type="ECO:0000256" key="3">
    <source>
        <dbReference type="ARBA" id="ARBA00023163"/>
    </source>
</evidence>
<dbReference type="OrthoDB" id="166070at2"/>
<dbReference type="PANTHER" id="PTHR42756:SF1">
    <property type="entry name" value="TRANSCRIPTIONAL REPRESSOR OF EMRAB OPERON"/>
    <property type="match status" value="1"/>
</dbReference>
<dbReference type="PRINTS" id="PR00598">
    <property type="entry name" value="HTHMARR"/>
</dbReference>
<dbReference type="GO" id="GO:0003677">
    <property type="term" value="F:DNA binding"/>
    <property type="evidence" value="ECO:0007669"/>
    <property type="project" value="UniProtKB-KW"/>
</dbReference>
<evidence type="ECO:0000259" key="4">
    <source>
        <dbReference type="PROSITE" id="PS50995"/>
    </source>
</evidence>
<evidence type="ECO:0000256" key="1">
    <source>
        <dbReference type="ARBA" id="ARBA00023015"/>
    </source>
</evidence>
<sequence>MLPEEEINSISDDLFLLVLHLSGRIFNPSTMFKGLPIPPSHTKVLFRLSKLGPCPVSQLANDLIISRPNMTPIIDKLIAEGYADRYDDPNDRRVIMVKLTEKACKLLHTIEQKAKDLFVEKLAILDDNDLSNLKKLVPELNSIVLKIK</sequence>
<dbReference type="Proteomes" id="UP000003860">
    <property type="component" value="Unassembled WGS sequence"/>
</dbReference>
<organism evidence="5 6">
    <name type="scientific">Ruminiclostridium papyrosolvens DSM 2782</name>
    <dbReference type="NCBI Taxonomy" id="588581"/>
    <lineage>
        <taxon>Bacteria</taxon>
        <taxon>Bacillati</taxon>
        <taxon>Bacillota</taxon>
        <taxon>Clostridia</taxon>
        <taxon>Eubacteriales</taxon>
        <taxon>Oscillospiraceae</taxon>
        <taxon>Ruminiclostridium</taxon>
    </lineage>
</organism>
<dbReference type="AlphaFoldDB" id="F1T7S1"/>
<dbReference type="Pfam" id="PF01047">
    <property type="entry name" value="MarR"/>
    <property type="match status" value="1"/>
</dbReference>
<dbReference type="Gene3D" id="1.10.10.10">
    <property type="entry name" value="Winged helix-like DNA-binding domain superfamily/Winged helix DNA-binding domain"/>
    <property type="match status" value="1"/>
</dbReference>
<reference evidence="5" key="2">
    <citation type="submission" date="2011-01" db="EMBL/GenBank/DDBJ databases">
        <title>The Non-contiguous Finished genome of Clostridium papyrosolvens.</title>
        <authorList>
            <person name="Lucas S."/>
            <person name="Copeland A."/>
            <person name="Lapidus A."/>
            <person name="Cheng J.-F."/>
            <person name="Goodwin L."/>
            <person name="Pitluck S."/>
            <person name="Misra M."/>
            <person name="Chertkov O."/>
            <person name="Detter J.C."/>
            <person name="Han C."/>
            <person name="Tapia R."/>
            <person name="Land M."/>
            <person name="Hauser L."/>
            <person name="Kyrpides N."/>
            <person name="Ivanova N."/>
            <person name="Pagani I."/>
            <person name="Mouttaki H."/>
            <person name="He Z."/>
            <person name="Zhou J."/>
            <person name="Hemme C.L."/>
            <person name="Woyke T."/>
        </authorList>
    </citation>
    <scope>NUCLEOTIDE SEQUENCE [LARGE SCALE GENOMIC DNA]</scope>
    <source>
        <strain evidence="5">DSM 2782</strain>
    </source>
</reference>
<dbReference type="EMBL" id="ACXX02000001">
    <property type="protein sequence ID" value="EGD49519.1"/>
    <property type="molecule type" value="Genomic_DNA"/>
</dbReference>
<feature type="domain" description="HTH marR-type" evidence="4">
    <location>
        <begin position="11"/>
        <end position="142"/>
    </location>
</feature>
<dbReference type="PROSITE" id="PS50995">
    <property type="entry name" value="HTH_MARR_2"/>
    <property type="match status" value="1"/>
</dbReference>
<proteinExistence type="predicted"/>
<dbReference type="InterPro" id="IPR036390">
    <property type="entry name" value="WH_DNA-bd_sf"/>
</dbReference>
<evidence type="ECO:0000313" key="5">
    <source>
        <dbReference type="EMBL" id="EGD49519.1"/>
    </source>
</evidence>
<dbReference type="InterPro" id="IPR000835">
    <property type="entry name" value="HTH_MarR-typ"/>
</dbReference>
<comment type="caution">
    <text evidence="5">The sequence shown here is derived from an EMBL/GenBank/DDBJ whole genome shotgun (WGS) entry which is preliminary data.</text>
</comment>
<dbReference type="PANTHER" id="PTHR42756">
    <property type="entry name" value="TRANSCRIPTIONAL REGULATOR, MARR"/>
    <property type="match status" value="1"/>
</dbReference>
<dbReference type="GO" id="GO:0003700">
    <property type="term" value="F:DNA-binding transcription factor activity"/>
    <property type="evidence" value="ECO:0007669"/>
    <property type="project" value="InterPro"/>
</dbReference>
<evidence type="ECO:0000256" key="2">
    <source>
        <dbReference type="ARBA" id="ARBA00023125"/>
    </source>
</evidence>